<name>A0A5K7ZMF4_9BACT</name>
<keyword evidence="3" id="KW-0804">Transcription</keyword>
<dbReference type="PANTHER" id="PTHR30055">
    <property type="entry name" value="HTH-TYPE TRANSCRIPTIONAL REGULATOR RUTR"/>
    <property type="match status" value="1"/>
</dbReference>
<protein>
    <submittedName>
        <fullName evidence="7">TetR family transcriptional regulator</fullName>
    </submittedName>
</protein>
<dbReference type="PRINTS" id="PR00455">
    <property type="entry name" value="HTHTETR"/>
</dbReference>
<gene>
    <name evidence="7" type="ORF">DSCO28_13650</name>
</gene>
<dbReference type="GO" id="GO:0000976">
    <property type="term" value="F:transcription cis-regulatory region binding"/>
    <property type="evidence" value="ECO:0007669"/>
    <property type="project" value="TreeGrafter"/>
</dbReference>
<feature type="domain" description="HTH tetR-type" evidence="6">
    <location>
        <begin position="8"/>
        <end position="68"/>
    </location>
</feature>
<dbReference type="InterPro" id="IPR001647">
    <property type="entry name" value="HTH_TetR"/>
</dbReference>
<dbReference type="AlphaFoldDB" id="A0A5K7ZMF4"/>
<evidence type="ECO:0000256" key="3">
    <source>
        <dbReference type="ARBA" id="ARBA00023163"/>
    </source>
</evidence>
<reference evidence="7 8" key="1">
    <citation type="submission" date="2019-11" db="EMBL/GenBank/DDBJ databases">
        <title>Comparative genomics of hydrocarbon-degrading Desulfosarcina strains.</title>
        <authorList>
            <person name="Watanabe M."/>
            <person name="Kojima H."/>
            <person name="Fukui M."/>
        </authorList>
    </citation>
    <scope>NUCLEOTIDE SEQUENCE [LARGE SCALE GENOMIC DNA]</scope>
    <source>
        <strain evidence="7 8">28bB2T</strain>
    </source>
</reference>
<keyword evidence="5" id="KW-0472">Membrane</keyword>
<keyword evidence="2 4" id="KW-0238">DNA-binding</keyword>
<sequence>MEKHRKNNERLKEIYDKALDLFAKNGYDATSMSMIAEVLGTSKPNLYHYCSSKEDLLYRIHLDLLQNNFIPILDEVEDVTDPRERLTTFFRKFTLMATSSPASGLLVHELRSLNQKHQNEIKCIWKRSYKIINDSIKELQQSGKARKGRASFLSFLGAGMVFWINYWFDYSRQINAEELADTLNQVFLNGLLLPDSAND</sequence>
<evidence type="ECO:0000313" key="8">
    <source>
        <dbReference type="Proteomes" id="UP000425960"/>
    </source>
</evidence>
<dbReference type="PROSITE" id="PS50977">
    <property type="entry name" value="HTH_TETR_2"/>
    <property type="match status" value="1"/>
</dbReference>
<dbReference type="PANTHER" id="PTHR30055:SF234">
    <property type="entry name" value="HTH-TYPE TRANSCRIPTIONAL REGULATOR BETI"/>
    <property type="match status" value="1"/>
</dbReference>
<evidence type="ECO:0000259" key="6">
    <source>
        <dbReference type="PROSITE" id="PS50977"/>
    </source>
</evidence>
<dbReference type="GO" id="GO:0003700">
    <property type="term" value="F:DNA-binding transcription factor activity"/>
    <property type="evidence" value="ECO:0007669"/>
    <property type="project" value="TreeGrafter"/>
</dbReference>
<accession>A0A5K7ZMF4</accession>
<dbReference type="Proteomes" id="UP000425960">
    <property type="component" value="Chromosome"/>
</dbReference>
<dbReference type="RefSeq" id="WP_155321647.1">
    <property type="nucleotide sequence ID" value="NZ_AP021876.1"/>
</dbReference>
<dbReference type="Gene3D" id="1.10.357.10">
    <property type="entry name" value="Tetracycline Repressor, domain 2"/>
    <property type="match status" value="1"/>
</dbReference>
<evidence type="ECO:0000256" key="4">
    <source>
        <dbReference type="PROSITE-ProRule" id="PRU00335"/>
    </source>
</evidence>
<evidence type="ECO:0000256" key="2">
    <source>
        <dbReference type="ARBA" id="ARBA00023125"/>
    </source>
</evidence>
<dbReference type="InterPro" id="IPR050109">
    <property type="entry name" value="HTH-type_TetR-like_transc_reg"/>
</dbReference>
<evidence type="ECO:0000256" key="1">
    <source>
        <dbReference type="ARBA" id="ARBA00023015"/>
    </source>
</evidence>
<dbReference type="Gene3D" id="1.10.10.60">
    <property type="entry name" value="Homeodomain-like"/>
    <property type="match status" value="1"/>
</dbReference>
<dbReference type="SUPFAM" id="SSF48498">
    <property type="entry name" value="Tetracyclin repressor-like, C-terminal domain"/>
    <property type="match status" value="1"/>
</dbReference>
<proteinExistence type="predicted"/>
<keyword evidence="1" id="KW-0805">Transcription regulation</keyword>
<dbReference type="InterPro" id="IPR009057">
    <property type="entry name" value="Homeodomain-like_sf"/>
</dbReference>
<feature type="DNA-binding region" description="H-T-H motif" evidence="4">
    <location>
        <begin position="31"/>
        <end position="50"/>
    </location>
</feature>
<keyword evidence="5" id="KW-0812">Transmembrane</keyword>
<dbReference type="EMBL" id="AP021876">
    <property type="protein sequence ID" value="BBO80799.1"/>
    <property type="molecule type" value="Genomic_DNA"/>
</dbReference>
<dbReference type="InterPro" id="IPR041490">
    <property type="entry name" value="KstR2_TetR_C"/>
</dbReference>
<feature type="transmembrane region" description="Helical" evidence="5">
    <location>
        <begin position="150"/>
        <end position="168"/>
    </location>
</feature>
<dbReference type="InterPro" id="IPR036271">
    <property type="entry name" value="Tet_transcr_reg_TetR-rel_C_sf"/>
</dbReference>
<dbReference type="Pfam" id="PF17932">
    <property type="entry name" value="TetR_C_24"/>
    <property type="match status" value="1"/>
</dbReference>
<dbReference type="KEGG" id="dov:DSCO28_13650"/>
<evidence type="ECO:0000313" key="7">
    <source>
        <dbReference type="EMBL" id="BBO80799.1"/>
    </source>
</evidence>
<keyword evidence="5" id="KW-1133">Transmembrane helix</keyword>
<dbReference type="Pfam" id="PF00440">
    <property type="entry name" value="TetR_N"/>
    <property type="match status" value="1"/>
</dbReference>
<evidence type="ECO:0000256" key="5">
    <source>
        <dbReference type="SAM" id="Phobius"/>
    </source>
</evidence>
<dbReference type="SUPFAM" id="SSF46689">
    <property type="entry name" value="Homeodomain-like"/>
    <property type="match status" value="1"/>
</dbReference>
<organism evidence="7 8">
    <name type="scientific">Desulfosarcina ovata subsp. sediminis</name>
    <dbReference type="NCBI Taxonomy" id="885957"/>
    <lineage>
        <taxon>Bacteria</taxon>
        <taxon>Pseudomonadati</taxon>
        <taxon>Thermodesulfobacteriota</taxon>
        <taxon>Desulfobacteria</taxon>
        <taxon>Desulfobacterales</taxon>
        <taxon>Desulfosarcinaceae</taxon>
        <taxon>Desulfosarcina</taxon>
    </lineage>
</organism>